<dbReference type="Pfam" id="PF00520">
    <property type="entry name" value="Ion_trans"/>
    <property type="match status" value="1"/>
</dbReference>
<keyword evidence="4 12" id="KW-0812">Transmembrane</keyword>
<keyword evidence="8" id="KW-0406">Ion transport</keyword>
<evidence type="ECO:0000256" key="2">
    <source>
        <dbReference type="ARBA" id="ARBA00022448"/>
    </source>
</evidence>
<organism evidence="14 15">
    <name type="scientific">Odynerus spinipes</name>
    <dbReference type="NCBI Taxonomy" id="1348599"/>
    <lineage>
        <taxon>Eukaryota</taxon>
        <taxon>Metazoa</taxon>
        <taxon>Ecdysozoa</taxon>
        <taxon>Arthropoda</taxon>
        <taxon>Hexapoda</taxon>
        <taxon>Insecta</taxon>
        <taxon>Pterygota</taxon>
        <taxon>Neoptera</taxon>
        <taxon>Endopterygota</taxon>
        <taxon>Hymenoptera</taxon>
        <taxon>Apocrita</taxon>
        <taxon>Aculeata</taxon>
        <taxon>Vespoidea</taxon>
        <taxon>Vespidae</taxon>
        <taxon>Eumeninae</taxon>
        <taxon>Odynerus</taxon>
    </lineage>
</organism>
<evidence type="ECO:0000256" key="9">
    <source>
        <dbReference type="ARBA" id="ARBA00023136"/>
    </source>
</evidence>
<dbReference type="PROSITE" id="PS50088">
    <property type="entry name" value="ANK_REPEAT"/>
    <property type="match status" value="3"/>
</dbReference>
<dbReference type="GO" id="GO:0034703">
    <property type="term" value="C:cation channel complex"/>
    <property type="evidence" value="ECO:0007669"/>
    <property type="project" value="UniProtKB-ARBA"/>
</dbReference>
<dbReference type="Gene3D" id="1.25.40.20">
    <property type="entry name" value="Ankyrin repeat-containing domain"/>
    <property type="match status" value="2"/>
</dbReference>
<comment type="subcellular location">
    <subcellularLocation>
        <location evidence="1">Membrane</location>
        <topology evidence="1">Multi-pass membrane protein</topology>
    </subcellularLocation>
</comment>
<dbReference type="SUPFAM" id="SSF81324">
    <property type="entry name" value="Voltage-gated potassium channels"/>
    <property type="match status" value="1"/>
</dbReference>
<comment type="caution">
    <text evidence="14">The sequence shown here is derived from an EMBL/GenBank/DDBJ whole genome shotgun (WGS) entry which is preliminary data.</text>
</comment>
<dbReference type="EMBL" id="JAIFRP010000008">
    <property type="protein sequence ID" value="KAK2587015.1"/>
    <property type="molecule type" value="Genomic_DNA"/>
</dbReference>
<evidence type="ECO:0000256" key="3">
    <source>
        <dbReference type="ARBA" id="ARBA00022606"/>
    </source>
</evidence>
<evidence type="ECO:0000256" key="11">
    <source>
        <dbReference type="PROSITE-ProRule" id="PRU00023"/>
    </source>
</evidence>
<evidence type="ECO:0000313" key="14">
    <source>
        <dbReference type="EMBL" id="KAK2587015.1"/>
    </source>
</evidence>
<dbReference type="PROSITE" id="PS50297">
    <property type="entry name" value="ANK_REP_REGION"/>
    <property type="match status" value="3"/>
</dbReference>
<dbReference type="SMART" id="SM00248">
    <property type="entry name" value="ANK"/>
    <property type="match status" value="6"/>
</dbReference>
<dbReference type="InterPro" id="IPR036770">
    <property type="entry name" value="Ankyrin_rpt-contain_sf"/>
</dbReference>
<dbReference type="Pfam" id="PF12796">
    <property type="entry name" value="Ank_2"/>
    <property type="match status" value="1"/>
</dbReference>
<dbReference type="PANTHER" id="PTHR47143:SF4">
    <property type="entry name" value="TRANSIENT RECEPTOR POTENTIAL CATION CHANNEL PROTEIN PAINLESS"/>
    <property type="match status" value="1"/>
</dbReference>
<dbReference type="InterPro" id="IPR002110">
    <property type="entry name" value="Ankyrin_rpt"/>
</dbReference>
<evidence type="ECO:0000256" key="10">
    <source>
        <dbReference type="ARBA" id="ARBA00023303"/>
    </source>
</evidence>
<dbReference type="Pfam" id="PF00023">
    <property type="entry name" value="Ank"/>
    <property type="match status" value="1"/>
</dbReference>
<sequence length="746" mass="84219">MHLLREHGPSATGIQILYKLLMESLQGNDLRAFKSLVGQDSKKQQPIINVNYVYPNRSEETLLDVACKSGRTEFVEFLLENGANPNRVNETHNRAPIHFAVEAGHVATLKVLLNNRMINPNIEAGQQTALHMAVRKNHLECAELLLENGASPNIPNSKGLTALHLAAMKAQRDMVNVIQQKSKQSLDLDSYKDYNGQTTREVLQKKLPDLILPPVTNRNVNVHDLRYYLNANDEVNFLKSLEKLNDESLINDVDELLEMAAERNFHKVVIELLDRTRGGTRDLSKAAITAVQQANCDILRELLKQDSELANELILDACLELGMPEQRQSSTSDRIECLKLILDQDNVDVRCTDSKGNTPLHYAARAGCREAVNLLLEKGSYIGHMNKFNVPPIADIPLNTLAEYFDDCLEMKKDRTNECTIEFNYRLENWLEMALIVLGSCLLNGAGPEVGAVAILLSAWEVVILIGQYPRMSTGIEMFKTVSWNFMRFLFLYAFLILAFALAFFTLFKDGGDENFPDPGHSLFKTIIMLTGEFDANDIPFISHPVLSRFVFVLFVFLIAIVLFNLLNGLAVSDTADILGKAELIGLISRIRLISYIENVATGTPSLRRFRCLSGINSYAWNPLTFLVRRILLFPSYLKNGKLVVKPHDNFEDCCPVNCYGKCLPTNVSNTDSPILRIDSYIVKQAKEILLRRRQASESEKVFTVLERIEERLATLESTLNIVKRAMENNNVNIEMQNRVQQSTWD</sequence>
<dbReference type="Proteomes" id="UP001258017">
    <property type="component" value="Unassembled WGS sequence"/>
</dbReference>
<protein>
    <recommendedName>
        <fullName evidence="13">Ion transport domain-containing protein</fullName>
    </recommendedName>
</protein>
<keyword evidence="15" id="KW-1185">Reference proteome</keyword>
<evidence type="ECO:0000256" key="8">
    <source>
        <dbReference type="ARBA" id="ARBA00023065"/>
    </source>
</evidence>
<dbReference type="SUPFAM" id="SSF48403">
    <property type="entry name" value="Ankyrin repeat"/>
    <property type="match status" value="1"/>
</dbReference>
<dbReference type="Pfam" id="PF13857">
    <property type="entry name" value="Ank_5"/>
    <property type="match status" value="1"/>
</dbReference>
<name>A0AAD9VV12_9HYME</name>
<feature type="repeat" description="ANK" evidence="11">
    <location>
        <begin position="125"/>
        <end position="157"/>
    </location>
</feature>
<dbReference type="InterPro" id="IPR005821">
    <property type="entry name" value="Ion_trans_dom"/>
</dbReference>
<evidence type="ECO:0000256" key="7">
    <source>
        <dbReference type="ARBA" id="ARBA00023043"/>
    </source>
</evidence>
<keyword evidence="2" id="KW-0813">Transport</keyword>
<keyword evidence="7 11" id="KW-0040">ANK repeat</keyword>
<dbReference type="PANTHER" id="PTHR47143">
    <property type="entry name" value="TRANSIENT RECEPTOR POTENTIAL CATION CHANNEL PROTEIN PAINLESS"/>
    <property type="match status" value="1"/>
</dbReference>
<feature type="domain" description="Ion transport" evidence="13">
    <location>
        <begin position="436"/>
        <end position="576"/>
    </location>
</feature>
<dbReference type="Gene3D" id="1.10.287.70">
    <property type="match status" value="1"/>
</dbReference>
<accession>A0AAD9VV12</accession>
<evidence type="ECO:0000313" key="15">
    <source>
        <dbReference type="Proteomes" id="UP001258017"/>
    </source>
</evidence>
<reference evidence="14" key="1">
    <citation type="submission" date="2021-08" db="EMBL/GenBank/DDBJ databases">
        <authorList>
            <person name="Misof B."/>
            <person name="Oliver O."/>
            <person name="Podsiadlowski L."/>
            <person name="Donath A."/>
            <person name="Peters R."/>
            <person name="Mayer C."/>
            <person name="Rust J."/>
            <person name="Gunkel S."/>
            <person name="Lesny P."/>
            <person name="Martin S."/>
            <person name="Oeyen J.P."/>
            <person name="Petersen M."/>
            <person name="Panagiotis P."/>
            <person name="Wilbrandt J."/>
            <person name="Tanja T."/>
        </authorList>
    </citation>
    <scope>NUCLEOTIDE SEQUENCE</scope>
    <source>
        <strain evidence="14">GBR_01_08_01A</strain>
        <tissue evidence="14">Thorax + abdomen</tissue>
    </source>
</reference>
<keyword evidence="5" id="KW-0677">Repeat</keyword>
<feature type="transmembrane region" description="Helical" evidence="12">
    <location>
        <begin position="450"/>
        <end position="469"/>
    </location>
</feature>
<keyword evidence="6 12" id="KW-1133">Transmembrane helix</keyword>
<evidence type="ECO:0000256" key="12">
    <source>
        <dbReference type="SAM" id="Phobius"/>
    </source>
</evidence>
<evidence type="ECO:0000256" key="6">
    <source>
        <dbReference type="ARBA" id="ARBA00022989"/>
    </source>
</evidence>
<keyword evidence="3" id="KW-0716">Sensory transduction</keyword>
<evidence type="ECO:0000256" key="5">
    <source>
        <dbReference type="ARBA" id="ARBA00022737"/>
    </source>
</evidence>
<dbReference type="InterPro" id="IPR052076">
    <property type="entry name" value="TRP_cation_channel"/>
</dbReference>
<gene>
    <name evidence="14" type="ORF">KPH14_010978</name>
</gene>
<keyword evidence="9 12" id="KW-0472">Membrane</keyword>
<feature type="repeat" description="ANK" evidence="11">
    <location>
        <begin position="355"/>
        <end position="387"/>
    </location>
</feature>
<dbReference type="AlphaFoldDB" id="A0AAD9VV12"/>
<evidence type="ECO:0000256" key="1">
    <source>
        <dbReference type="ARBA" id="ARBA00004141"/>
    </source>
</evidence>
<evidence type="ECO:0000256" key="4">
    <source>
        <dbReference type="ARBA" id="ARBA00022692"/>
    </source>
</evidence>
<proteinExistence type="predicted"/>
<reference evidence="14" key="2">
    <citation type="journal article" date="2023" name="Commun. Biol.">
        <title>Intrasexual cuticular hydrocarbon dimorphism in a wasp sheds light on hydrocarbon biosynthesis genes in Hymenoptera.</title>
        <authorList>
            <person name="Moris V.C."/>
            <person name="Podsiadlowski L."/>
            <person name="Martin S."/>
            <person name="Oeyen J.P."/>
            <person name="Donath A."/>
            <person name="Petersen M."/>
            <person name="Wilbrandt J."/>
            <person name="Misof B."/>
            <person name="Liedtke D."/>
            <person name="Thamm M."/>
            <person name="Scheiner R."/>
            <person name="Schmitt T."/>
            <person name="Niehuis O."/>
        </authorList>
    </citation>
    <scope>NUCLEOTIDE SEQUENCE</scope>
    <source>
        <strain evidence="14">GBR_01_08_01A</strain>
    </source>
</reference>
<feature type="repeat" description="ANK" evidence="11">
    <location>
        <begin position="58"/>
        <end position="90"/>
    </location>
</feature>
<evidence type="ECO:0000259" key="13">
    <source>
        <dbReference type="Pfam" id="PF00520"/>
    </source>
</evidence>
<feature type="transmembrane region" description="Helical" evidence="12">
    <location>
        <begin position="490"/>
        <end position="508"/>
    </location>
</feature>
<dbReference type="GO" id="GO:0005216">
    <property type="term" value="F:monoatomic ion channel activity"/>
    <property type="evidence" value="ECO:0007669"/>
    <property type="project" value="InterPro"/>
</dbReference>
<feature type="transmembrane region" description="Helical" evidence="12">
    <location>
        <begin position="550"/>
        <end position="571"/>
    </location>
</feature>
<keyword evidence="10" id="KW-0407">Ion channel</keyword>